<organism evidence="1 2">
    <name type="scientific">Gordonia amicalis</name>
    <dbReference type="NCBI Taxonomy" id="89053"/>
    <lineage>
        <taxon>Bacteria</taxon>
        <taxon>Bacillati</taxon>
        <taxon>Actinomycetota</taxon>
        <taxon>Actinomycetes</taxon>
        <taxon>Mycobacteriales</taxon>
        <taxon>Gordoniaceae</taxon>
        <taxon>Gordonia</taxon>
    </lineage>
</organism>
<dbReference type="RefSeq" id="WP_317505713.1">
    <property type="nucleotide sequence ID" value="NZ_JAWLKI010000041.1"/>
</dbReference>
<accession>A0ABU4DJX2</accession>
<dbReference type="Proteomes" id="UP001185779">
    <property type="component" value="Unassembled WGS sequence"/>
</dbReference>
<evidence type="ECO:0000313" key="2">
    <source>
        <dbReference type="Proteomes" id="UP001185779"/>
    </source>
</evidence>
<protein>
    <recommendedName>
        <fullName evidence="3">Schlafen AlbA-2 domain-containing protein</fullName>
    </recommendedName>
</protein>
<proteinExistence type="predicted"/>
<sequence>MPIDSRTEARVIELVDHVVAGGRCEDDTIDCKRQLDAASPKQARKIAGMLNAARFRPTMWIIGLDENAHQVITPADEPDLANWLPQIQRHFEGIDLDMQSSRVHTNHGIVTVLQFDSSRPPYVINNPDGAGSASREVPWRTGTSTKTATRAQLLSLLVDAGELPDVELISPTLTAQLYDRDKVRLDLQADLYFYANAPAVLPSHRWSLRALADDEWPDSEAAHLTMKFSPHAQPHARDLPVTVVMRGGKSSNLETPHPQGVTVRASGLIVNGSDSVRMHAWATLTDAQARTVADAPNFNLTLHMPLDRGERAITHRITLRHNLSTPRDREAGELGRWSRAHP</sequence>
<gene>
    <name evidence="1" type="ORF">R3P94_22425</name>
</gene>
<comment type="caution">
    <text evidence="1">The sequence shown here is derived from an EMBL/GenBank/DDBJ whole genome shotgun (WGS) entry which is preliminary data.</text>
</comment>
<reference evidence="1 2" key="1">
    <citation type="submission" date="2023-10" db="EMBL/GenBank/DDBJ databases">
        <title>Development of a sustainable strategy for remediation of hydrocarbon-contaminated territories based on the waste exchange concept.</title>
        <authorList>
            <person name="Krivoruchko A."/>
        </authorList>
    </citation>
    <scope>NUCLEOTIDE SEQUENCE [LARGE SCALE GENOMIC DNA]</scope>
    <source>
        <strain evidence="1 2">IEGM 1266</strain>
    </source>
</reference>
<name>A0ABU4DJX2_9ACTN</name>
<evidence type="ECO:0008006" key="3">
    <source>
        <dbReference type="Google" id="ProtNLM"/>
    </source>
</evidence>
<dbReference type="EMBL" id="JAWLKI010000041">
    <property type="protein sequence ID" value="MDV6310023.1"/>
    <property type="molecule type" value="Genomic_DNA"/>
</dbReference>
<keyword evidence="2" id="KW-1185">Reference proteome</keyword>
<evidence type="ECO:0000313" key="1">
    <source>
        <dbReference type="EMBL" id="MDV6310023.1"/>
    </source>
</evidence>